<dbReference type="GO" id="GO:0045214">
    <property type="term" value="P:sarcomere organization"/>
    <property type="evidence" value="ECO:0007669"/>
    <property type="project" value="TreeGrafter"/>
</dbReference>
<dbReference type="GO" id="GO:0006937">
    <property type="term" value="P:regulation of muscle contraction"/>
    <property type="evidence" value="ECO:0007669"/>
    <property type="project" value="InterPro"/>
</dbReference>
<dbReference type="KEGG" id="pmrn:116956460"/>
<keyword evidence="4" id="KW-0514">Muscle protein</keyword>
<gene>
    <name evidence="7 8" type="primary">LOC116956460</name>
</gene>
<comment type="similarity">
    <text evidence="2">Belongs to the troponin T family.</text>
</comment>
<dbReference type="RefSeq" id="XP_032834004.1">
    <property type="nucleotide sequence ID" value="XM_032978113.1"/>
</dbReference>
<evidence type="ECO:0000313" key="8">
    <source>
        <dbReference type="RefSeq" id="XP_032834004.1"/>
    </source>
</evidence>
<feature type="region of interest" description="Disordered" evidence="5">
    <location>
        <begin position="298"/>
        <end position="318"/>
    </location>
</feature>
<evidence type="ECO:0000256" key="2">
    <source>
        <dbReference type="ARBA" id="ARBA00008330"/>
    </source>
</evidence>
<reference evidence="7 8" key="1">
    <citation type="submission" date="2025-04" db="UniProtKB">
        <authorList>
            <consortium name="RefSeq"/>
        </authorList>
    </citation>
    <scope>IDENTIFICATION</scope>
    <source>
        <tissue evidence="7 8">Sperm</tissue>
    </source>
</reference>
<feature type="region of interest" description="Disordered" evidence="5">
    <location>
        <begin position="1"/>
        <end position="114"/>
    </location>
</feature>
<dbReference type="PANTHER" id="PTHR11521">
    <property type="entry name" value="TROPONIN T"/>
    <property type="match status" value="1"/>
</dbReference>
<feature type="compositionally biased region" description="Basic residues" evidence="5">
    <location>
        <begin position="305"/>
        <end position="318"/>
    </location>
</feature>
<comment type="function">
    <text evidence="1">Troponin T is the tropomyosin-binding subunit of troponin, the thin filament regulatory complex which confers calcium-sensitivity to striated muscle actomyosin ATPase activity.</text>
</comment>
<keyword evidence="3" id="KW-0597">Phosphoprotein</keyword>
<dbReference type="InterPro" id="IPR038077">
    <property type="entry name" value="Troponin_sf"/>
</dbReference>
<dbReference type="Proteomes" id="UP001318040">
    <property type="component" value="Chromosome 65"/>
</dbReference>
<evidence type="ECO:0000256" key="3">
    <source>
        <dbReference type="ARBA" id="ARBA00022553"/>
    </source>
</evidence>
<feature type="compositionally biased region" description="Basic and acidic residues" evidence="5">
    <location>
        <begin position="159"/>
        <end position="207"/>
    </location>
</feature>
<dbReference type="RefSeq" id="XP_032834003.1">
    <property type="nucleotide sequence ID" value="XM_032978112.1"/>
</dbReference>
<dbReference type="GO" id="GO:0005523">
    <property type="term" value="F:tropomyosin binding"/>
    <property type="evidence" value="ECO:0007669"/>
    <property type="project" value="TreeGrafter"/>
</dbReference>
<protein>
    <submittedName>
        <fullName evidence="7 8">Troponin T, slow skeletal muscle-like isoform X1</fullName>
    </submittedName>
</protein>
<dbReference type="Gene3D" id="1.20.5.350">
    <property type="match status" value="1"/>
</dbReference>
<sequence>MSDNENPTDEQEEEETEEVPEAAEEAEDAGEEGDGGDEEGEGAVEEAPADDASAEEAARSEAERVVASAEIEPEGDAAITLDAVEQEEEEERPKPKPFAPPQMQMPKMPEGDKVDFDDLHRKRMEKDLGELQTLIAAHFEKRQKEEEELIALKARIEKRRSERSEQQRIRAEKEKDRLARQAEEKVRKEEADMKRRGDDDAKKRKVLTDRTAQYGGYLAKAERGKGSKKMTEREKKRKILAERRKALNIDHLAEDKLREKANEMHLWLTQLESEKFDLQEQLKRQKYEANVLRLRVQDAQSKYSKGGRGKGKVGGRWK</sequence>
<accession>A0AAJ7UFV6</accession>
<dbReference type="SUPFAM" id="SSF90250">
    <property type="entry name" value="Troponin coil-coiled subunits"/>
    <property type="match status" value="1"/>
</dbReference>
<evidence type="ECO:0000256" key="4">
    <source>
        <dbReference type="ARBA" id="ARBA00023179"/>
    </source>
</evidence>
<evidence type="ECO:0000313" key="6">
    <source>
        <dbReference type="Proteomes" id="UP001318040"/>
    </source>
</evidence>
<dbReference type="InterPro" id="IPR001978">
    <property type="entry name" value="Troponin"/>
</dbReference>
<name>A0AAJ7UFV6_PETMA</name>
<keyword evidence="6" id="KW-1185">Reference proteome</keyword>
<dbReference type="AlphaFoldDB" id="A0AAJ7UFV6"/>
<feature type="region of interest" description="Disordered" evidence="5">
    <location>
        <begin position="158"/>
        <end position="207"/>
    </location>
</feature>
<dbReference type="PANTHER" id="PTHR11521:SF1">
    <property type="entry name" value="TROPONIN T, SKELETAL MUSCLE"/>
    <property type="match status" value="1"/>
</dbReference>
<dbReference type="GO" id="GO:0005861">
    <property type="term" value="C:troponin complex"/>
    <property type="evidence" value="ECO:0007669"/>
    <property type="project" value="InterPro"/>
</dbReference>
<dbReference type="InterPro" id="IPR027707">
    <property type="entry name" value="TNNT"/>
</dbReference>
<evidence type="ECO:0000256" key="5">
    <source>
        <dbReference type="SAM" id="MobiDB-lite"/>
    </source>
</evidence>
<feature type="compositionally biased region" description="Acidic residues" evidence="5">
    <location>
        <begin position="1"/>
        <end position="54"/>
    </location>
</feature>
<dbReference type="Pfam" id="PF00992">
    <property type="entry name" value="Troponin"/>
    <property type="match status" value="1"/>
</dbReference>
<evidence type="ECO:0000313" key="7">
    <source>
        <dbReference type="RefSeq" id="XP_032834003.1"/>
    </source>
</evidence>
<organism evidence="6 7">
    <name type="scientific">Petromyzon marinus</name>
    <name type="common">Sea lamprey</name>
    <dbReference type="NCBI Taxonomy" id="7757"/>
    <lineage>
        <taxon>Eukaryota</taxon>
        <taxon>Metazoa</taxon>
        <taxon>Chordata</taxon>
        <taxon>Craniata</taxon>
        <taxon>Vertebrata</taxon>
        <taxon>Cyclostomata</taxon>
        <taxon>Hyperoartia</taxon>
        <taxon>Petromyzontiformes</taxon>
        <taxon>Petromyzontidae</taxon>
        <taxon>Petromyzon</taxon>
    </lineage>
</organism>
<dbReference type="GO" id="GO:0006936">
    <property type="term" value="P:muscle contraction"/>
    <property type="evidence" value="ECO:0007669"/>
    <property type="project" value="TreeGrafter"/>
</dbReference>
<evidence type="ECO:0000256" key="1">
    <source>
        <dbReference type="ARBA" id="ARBA00003363"/>
    </source>
</evidence>
<dbReference type="FunFam" id="1.20.5.350:FF:000001">
    <property type="entry name" value="Troponin T, fast skeletal muscle"/>
    <property type="match status" value="1"/>
</dbReference>
<proteinExistence type="inferred from homology"/>